<dbReference type="GO" id="GO:0061511">
    <property type="term" value="P:centriole elongation"/>
    <property type="evidence" value="ECO:0007669"/>
    <property type="project" value="TreeGrafter"/>
</dbReference>
<accession>A0A158QIG2</accession>
<dbReference type="WBParaSite" id="HNAJ_0000931901-mRNA-1">
    <property type="protein sequence ID" value="HNAJ_0000931901-mRNA-1"/>
    <property type="gene ID" value="HNAJ_0000931901"/>
</dbReference>
<reference evidence="7" key="1">
    <citation type="submission" date="2016-04" db="UniProtKB">
        <authorList>
            <consortium name="WormBaseParasite"/>
        </authorList>
    </citation>
    <scope>IDENTIFICATION</scope>
</reference>
<dbReference type="Pfam" id="PF07202">
    <property type="entry name" value="Tcp10_C"/>
    <property type="match status" value="2"/>
</dbReference>
<feature type="compositionally biased region" description="Polar residues" evidence="3">
    <location>
        <begin position="1"/>
        <end position="15"/>
    </location>
</feature>
<evidence type="ECO:0000313" key="5">
    <source>
        <dbReference type="EMBL" id="VDO05736.1"/>
    </source>
</evidence>
<feature type="compositionally biased region" description="Acidic residues" evidence="3">
    <location>
        <begin position="273"/>
        <end position="284"/>
    </location>
</feature>
<name>A0A158QIG2_RODNA</name>
<dbReference type="GO" id="GO:0005814">
    <property type="term" value="C:centriole"/>
    <property type="evidence" value="ECO:0007669"/>
    <property type="project" value="TreeGrafter"/>
</dbReference>
<dbReference type="PANTHER" id="PTHR10331">
    <property type="entry name" value="T COMPLEX PROTEIN 10"/>
    <property type="match status" value="1"/>
</dbReference>
<evidence type="ECO:0000313" key="6">
    <source>
        <dbReference type="Proteomes" id="UP000278807"/>
    </source>
</evidence>
<feature type="domain" description="Centromere protein J C-terminal" evidence="4">
    <location>
        <begin position="575"/>
        <end position="608"/>
    </location>
</feature>
<dbReference type="Proteomes" id="UP000278807">
    <property type="component" value="Unassembled WGS sequence"/>
</dbReference>
<keyword evidence="2" id="KW-0175">Coiled coil</keyword>
<evidence type="ECO:0000259" key="4">
    <source>
        <dbReference type="Pfam" id="PF07202"/>
    </source>
</evidence>
<feature type="coiled-coil region" evidence="2">
    <location>
        <begin position="420"/>
        <end position="493"/>
    </location>
</feature>
<gene>
    <name evidence="5" type="ORF">HNAJ_LOCUS9314</name>
</gene>
<feature type="coiled-coil region" evidence="2">
    <location>
        <begin position="358"/>
        <end position="389"/>
    </location>
</feature>
<dbReference type="EMBL" id="UZAE01012568">
    <property type="protein sequence ID" value="VDO05736.1"/>
    <property type="molecule type" value="Genomic_DNA"/>
</dbReference>
<dbReference type="OrthoDB" id="10252174at2759"/>
<feature type="compositionally biased region" description="Basic and acidic residues" evidence="3">
    <location>
        <begin position="315"/>
        <end position="328"/>
    </location>
</feature>
<organism evidence="7">
    <name type="scientific">Rodentolepis nana</name>
    <name type="common">Dwarf tapeworm</name>
    <name type="synonym">Hymenolepis nana</name>
    <dbReference type="NCBI Taxonomy" id="102285"/>
    <lineage>
        <taxon>Eukaryota</taxon>
        <taxon>Metazoa</taxon>
        <taxon>Spiralia</taxon>
        <taxon>Lophotrochozoa</taxon>
        <taxon>Platyhelminthes</taxon>
        <taxon>Cestoda</taxon>
        <taxon>Eucestoda</taxon>
        <taxon>Cyclophyllidea</taxon>
        <taxon>Hymenolepididae</taxon>
        <taxon>Rodentolepis</taxon>
    </lineage>
</organism>
<dbReference type="AlphaFoldDB" id="A0A158QIG2"/>
<dbReference type="PANTHER" id="PTHR10331:SF6">
    <property type="entry name" value="SPINDLE ASSEMBLY ABNORMAL 4"/>
    <property type="match status" value="1"/>
</dbReference>
<reference evidence="5 6" key="2">
    <citation type="submission" date="2018-11" db="EMBL/GenBank/DDBJ databases">
        <authorList>
            <consortium name="Pathogen Informatics"/>
        </authorList>
    </citation>
    <scope>NUCLEOTIDE SEQUENCE [LARGE SCALE GENOMIC DNA]</scope>
</reference>
<dbReference type="GO" id="GO:0060271">
    <property type="term" value="P:cilium assembly"/>
    <property type="evidence" value="ECO:0007669"/>
    <property type="project" value="TreeGrafter"/>
</dbReference>
<feature type="domain" description="Centromere protein J C-terminal" evidence="4">
    <location>
        <begin position="612"/>
        <end position="642"/>
    </location>
</feature>
<dbReference type="Gene3D" id="2.60.450.20">
    <property type="match status" value="1"/>
</dbReference>
<feature type="region of interest" description="Disordered" evidence="3">
    <location>
        <begin position="1"/>
        <end position="20"/>
    </location>
</feature>
<dbReference type="InterPro" id="IPR047002">
    <property type="entry name" value="Tcp10_C_sf"/>
</dbReference>
<dbReference type="STRING" id="102285.A0A158QIG2"/>
<feature type="region of interest" description="Disordered" evidence="3">
    <location>
        <begin position="267"/>
        <end position="328"/>
    </location>
</feature>
<evidence type="ECO:0000256" key="2">
    <source>
        <dbReference type="SAM" id="Coils"/>
    </source>
</evidence>
<sequence>MMTSGFQSPDNSPLSRSGVHLDYAPEDTLKSFVMEKRLNPNSSSSQPIIKNCLNGKVNVTSALVGGSDSVKIKRPFLRKNQGRAAWCSRLRSPSNNIIANVDSSRKSGLNSNENEKKSSGNFNPACNEIKCKNESGFTPFVNIYSCDSAQDTHKPMKCLSNSSCLNRNEKYINSNNALNTTGDEKELEEFEMLERLTENQLNTLDAAPPTCDFAEKSSIDCAFTNCKQMNNNGEFMNNSSGGGFSFGHVSRITFSSMRTTKPHLSAIDSTSVESEDREPWEEEGNLVSSKSSEDATHCKQKSLPSVRFNIPEEPSESHNEKENCFEKEPLDKSSTSVKVWIARLEAEVNRFNAETGTLIRLRTEKEQALSALEKEKKEFEKFKETTMKEFESYRQDEISKLKRERKVLSDYQKSLHTMPQKRDREEIERLKQQLSDEKAEAAQRETRLQHQLSRQRLRIEELTTEKNELLERIKRLEESRLAMQNAIAEERANRSLNGSNKLHRNIYKYAADGTVQTTKLDGTEEIVYNDGRREINYPQKMMPTSTFSNSQHQQLSLLTAHRREPSSKKSSDLPEIVEESRYPDGISVQIFSNGDKIISLPNGQREIHCSEFKRRIYPDGTVKTVFSDGRQETRYASGRVRVKDPDGNLLVDTRIAPVSQNAAANLAPLLSLTSCSQTPR</sequence>
<dbReference type="GO" id="GO:0015631">
    <property type="term" value="F:tubulin binding"/>
    <property type="evidence" value="ECO:0007669"/>
    <property type="project" value="TreeGrafter"/>
</dbReference>
<evidence type="ECO:0000256" key="1">
    <source>
        <dbReference type="ARBA" id="ARBA00005627"/>
    </source>
</evidence>
<comment type="similarity">
    <text evidence="1">Belongs to the TCP10 family.</text>
</comment>
<proteinExistence type="inferred from homology"/>
<dbReference type="InterPro" id="IPR009852">
    <property type="entry name" value="CENPJ_C_dom"/>
</dbReference>
<keyword evidence="6" id="KW-1185">Reference proteome</keyword>
<evidence type="ECO:0000313" key="7">
    <source>
        <dbReference type="WBParaSite" id="HNAJ_0000931901-mRNA-1"/>
    </source>
</evidence>
<dbReference type="InterPro" id="IPR026581">
    <property type="entry name" value="TCP10L/CENPJ"/>
</dbReference>
<evidence type="ECO:0000256" key="3">
    <source>
        <dbReference type="SAM" id="MobiDB-lite"/>
    </source>
</evidence>
<dbReference type="GO" id="GO:0005813">
    <property type="term" value="C:centrosome"/>
    <property type="evidence" value="ECO:0007669"/>
    <property type="project" value="TreeGrafter"/>
</dbReference>
<protein>
    <submittedName>
        <fullName evidence="7">Centromere protein J C-terminal domain-containing protein</fullName>
    </submittedName>
</protein>